<accession>A0A9L0SJF2</accession>
<comment type="subcellular location">
    <subcellularLocation>
        <location evidence="1">Secreted</location>
    </subcellularLocation>
</comment>
<dbReference type="Gene3D" id="2.30.110.10">
    <property type="entry name" value="Electron Transport, Fmn-binding Protein, Chain A"/>
    <property type="match status" value="1"/>
</dbReference>
<feature type="compositionally biased region" description="Basic and acidic residues" evidence="6">
    <location>
        <begin position="12"/>
        <end position="24"/>
    </location>
</feature>
<evidence type="ECO:0000256" key="4">
    <source>
        <dbReference type="ARBA" id="ARBA00022729"/>
    </source>
</evidence>
<reference evidence="8" key="3">
    <citation type="submission" date="2025-09" db="UniProtKB">
        <authorList>
            <consortium name="Ensembl"/>
        </authorList>
    </citation>
    <scope>IDENTIFICATION</scope>
    <source>
        <strain evidence="8">Thoroughbred</strain>
    </source>
</reference>
<keyword evidence="9" id="KW-1185">Reference proteome</keyword>
<dbReference type="SUPFAM" id="SSF50475">
    <property type="entry name" value="FMN-binding split barrel"/>
    <property type="match status" value="1"/>
</dbReference>
<proteinExistence type="inferred from homology"/>
<dbReference type="Proteomes" id="UP000002281">
    <property type="component" value="Chromosome 15"/>
</dbReference>
<dbReference type="Pfam" id="PF13883">
    <property type="entry name" value="CREG_beta-barrel"/>
    <property type="match status" value="1"/>
</dbReference>
<evidence type="ECO:0000256" key="6">
    <source>
        <dbReference type="SAM" id="MobiDB-lite"/>
    </source>
</evidence>
<reference evidence="8 9" key="1">
    <citation type="journal article" date="2009" name="Science">
        <title>Genome sequence, comparative analysis, and population genetics of the domestic horse.</title>
        <authorList>
            <consortium name="Broad Institute Genome Sequencing Platform"/>
            <consortium name="Broad Institute Whole Genome Assembly Team"/>
            <person name="Wade C.M."/>
            <person name="Giulotto E."/>
            <person name="Sigurdsson S."/>
            <person name="Zoli M."/>
            <person name="Gnerre S."/>
            <person name="Imsland F."/>
            <person name="Lear T.L."/>
            <person name="Adelson D.L."/>
            <person name="Bailey E."/>
            <person name="Bellone R.R."/>
            <person name="Bloecker H."/>
            <person name="Distl O."/>
            <person name="Edgar R.C."/>
            <person name="Garber M."/>
            <person name="Leeb T."/>
            <person name="Mauceli E."/>
            <person name="MacLeod J.N."/>
            <person name="Penedo M.C.T."/>
            <person name="Raison J.M."/>
            <person name="Sharpe T."/>
            <person name="Vogel J."/>
            <person name="Andersson L."/>
            <person name="Antczak D.F."/>
            <person name="Biagi T."/>
            <person name="Binns M.M."/>
            <person name="Chowdhary B.P."/>
            <person name="Coleman S.J."/>
            <person name="Della Valle G."/>
            <person name="Fryc S."/>
            <person name="Guerin G."/>
            <person name="Hasegawa T."/>
            <person name="Hill E.W."/>
            <person name="Jurka J."/>
            <person name="Kiialainen A."/>
            <person name="Lindgren G."/>
            <person name="Liu J."/>
            <person name="Magnani E."/>
            <person name="Mickelson J.R."/>
            <person name="Murray J."/>
            <person name="Nergadze S.G."/>
            <person name="Onofrio R."/>
            <person name="Pedroni S."/>
            <person name="Piras M.F."/>
            <person name="Raudsepp T."/>
            <person name="Rocchi M."/>
            <person name="Roeed K.H."/>
            <person name="Ryder O.A."/>
            <person name="Searle S."/>
            <person name="Skow L."/>
            <person name="Swinburne J.E."/>
            <person name="Syvaenen A.C."/>
            <person name="Tozaki T."/>
            <person name="Valberg S.J."/>
            <person name="Vaudin M."/>
            <person name="White J.R."/>
            <person name="Zody M.C."/>
            <person name="Lander E.S."/>
            <person name="Lindblad-Toh K."/>
        </authorList>
    </citation>
    <scope>NUCLEOTIDE SEQUENCE [LARGE SCALE GENOMIC DNA]</scope>
    <source>
        <strain evidence="8 9">Thoroughbred</strain>
    </source>
</reference>
<name>A0A9L0SJF2_HORSE</name>
<dbReference type="GeneTree" id="ENSGT00390000005914"/>
<evidence type="ECO:0000256" key="2">
    <source>
        <dbReference type="ARBA" id="ARBA00009230"/>
    </source>
</evidence>
<feature type="compositionally biased region" description="Pro residues" evidence="6">
    <location>
        <begin position="205"/>
        <end position="221"/>
    </location>
</feature>
<keyword evidence="3" id="KW-0964">Secreted</keyword>
<keyword evidence="4" id="KW-0732">Signal</keyword>
<dbReference type="GO" id="GO:0005615">
    <property type="term" value="C:extracellular space"/>
    <property type="evidence" value="ECO:0000318"/>
    <property type="project" value="GO_Central"/>
</dbReference>
<dbReference type="GO" id="GO:0012505">
    <property type="term" value="C:endomembrane system"/>
    <property type="evidence" value="ECO:0007669"/>
    <property type="project" value="UniProtKB-ARBA"/>
</dbReference>
<gene>
    <name evidence="8" type="primary">CREG2</name>
</gene>
<evidence type="ECO:0000259" key="7">
    <source>
        <dbReference type="Pfam" id="PF13883"/>
    </source>
</evidence>
<evidence type="ECO:0000256" key="1">
    <source>
        <dbReference type="ARBA" id="ARBA00004613"/>
    </source>
</evidence>
<reference evidence="8" key="2">
    <citation type="submission" date="2025-08" db="UniProtKB">
        <authorList>
            <consortium name="Ensembl"/>
        </authorList>
    </citation>
    <scope>IDENTIFICATION</scope>
    <source>
        <strain evidence="8">Thoroughbred</strain>
    </source>
</reference>
<dbReference type="InterPro" id="IPR012349">
    <property type="entry name" value="Split_barrel_FMN-bd"/>
</dbReference>
<evidence type="ECO:0000313" key="8">
    <source>
        <dbReference type="Ensembl" id="ENSECAP00000074992.1"/>
    </source>
</evidence>
<feature type="region of interest" description="Disordered" evidence="6">
    <location>
        <begin position="1"/>
        <end position="31"/>
    </location>
</feature>
<keyword evidence="5" id="KW-0325">Glycoprotein</keyword>
<evidence type="ECO:0000256" key="3">
    <source>
        <dbReference type="ARBA" id="ARBA00022525"/>
    </source>
</evidence>
<dbReference type="Ensembl" id="ENSECAT00000080642.1">
    <property type="protein sequence ID" value="ENSECAP00000074992.1"/>
    <property type="gene ID" value="ENSECAG00000010700.3"/>
</dbReference>
<evidence type="ECO:0000313" key="9">
    <source>
        <dbReference type="Proteomes" id="UP000002281"/>
    </source>
</evidence>
<dbReference type="InterPro" id="IPR055343">
    <property type="entry name" value="CREG_beta-barrel"/>
</dbReference>
<organism evidence="8 9">
    <name type="scientific">Equus caballus</name>
    <name type="common">Horse</name>
    <dbReference type="NCBI Taxonomy" id="9796"/>
    <lineage>
        <taxon>Eukaryota</taxon>
        <taxon>Metazoa</taxon>
        <taxon>Chordata</taxon>
        <taxon>Craniata</taxon>
        <taxon>Vertebrata</taxon>
        <taxon>Euteleostomi</taxon>
        <taxon>Mammalia</taxon>
        <taxon>Eutheria</taxon>
        <taxon>Laurasiatheria</taxon>
        <taxon>Perissodactyla</taxon>
        <taxon>Equidae</taxon>
        <taxon>Equus</taxon>
    </lineage>
</organism>
<dbReference type="AlphaFoldDB" id="A0A9L0SJF2"/>
<feature type="domain" description="CREG-like beta-barrel" evidence="7">
    <location>
        <begin position="235"/>
        <end position="382"/>
    </location>
</feature>
<sequence>MSMCSGGQSRGSVKETEKEQPESRKRAHARTWHAMRTLHTATAVCAALEWNLVFREPRLLGVARGGAGIPSWAGDLPPPGILRGSEARASARIRRRGALPPSQAAGALLAVPAAGRAACKMSVRRGERPARPGTRLSWLLCCSALLSPAAGYVIVSSVSWAVTNEVDEELDSASTEEALPALLEDSGSIWQQSFPASAHKEDAHLPPPAGAARARPPPAPPGMFSYPRESGPRLRPGTARFLAHASAWGCLATVSAHEKIPGLPFGNCLPISDGPLNNSTGTPFFYVTPKDPVVADLMKNPMASLLLPESEGEFCRKNIVDPEDPRCARLTLTGQMIAVSPEEVEFAKQAMFSRHPVMRKWPRQYEWFFMKMRIEHIWLQKWSTPSPPCSSLRSSSSQPFPDKTADLPEPLRKLCSFQTWRVSLQPRQRVAAPPGGYPWELHLSPNPESRKKMLQFSTWKTHSLASSQTELQGPRTK</sequence>
<dbReference type="GO" id="GO:0005737">
    <property type="term" value="C:cytoplasm"/>
    <property type="evidence" value="ECO:0007669"/>
    <property type="project" value="UniProtKB-ARBA"/>
</dbReference>
<dbReference type="FunFam" id="2.30.110.10:FF:000004">
    <property type="entry name" value="Cellular repressor of E1A-stimulated genes 1"/>
    <property type="match status" value="1"/>
</dbReference>
<protein>
    <submittedName>
        <fullName evidence="8">Cellular repressor of E1A stimulateds 2</fullName>
    </submittedName>
</protein>
<dbReference type="PANTHER" id="PTHR13343:SF15">
    <property type="entry name" value="PROTEIN CREG2"/>
    <property type="match status" value="1"/>
</dbReference>
<feature type="region of interest" description="Disordered" evidence="6">
    <location>
        <begin position="195"/>
        <end position="227"/>
    </location>
</feature>
<comment type="similarity">
    <text evidence="2">Belongs to the CREG family.</text>
</comment>
<evidence type="ECO:0000256" key="5">
    <source>
        <dbReference type="ARBA" id="ARBA00023180"/>
    </source>
</evidence>
<dbReference type="PANTHER" id="PTHR13343">
    <property type="entry name" value="CREG1 PROTEIN"/>
    <property type="match status" value="1"/>
</dbReference>
<feature type="compositionally biased region" description="Polar residues" evidence="6">
    <location>
        <begin position="1"/>
        <end position="11"/>
    </location>
</feature>